<evidence type="ECO:0000256" key="4">
    <source>
        <dbReference type="ARBA" id="ARBA00034247"/>
    </source>
</evidence>
<dbReference type="FunFam" id="3.30.70.270:FF:000001">
    <property type="entry name" value="Diguanylate cyclase domain protein"/>
    <property type="match status" value="1"/>
</dbReference>
<evidence type="ECO:0000313" key="9">
    <source>
        <dbReference type="EMBL" id="RGP56838.1"/>
    </source>
</evidence>
<dbReference type="NCBIfam" id="TIGR00254">
    <property type="entry name" value="GGDEF"/>
    <property type="match status" value="1"/>
</dbReference>
<dbReference type="SUPFAM" id="SSF55073">
    <property type="entry name" value="Nucleotide cyclase"/>
    <property type="match status" value="1"/>
</dbReference>
<dbReference type="InterPro" id="IPR000160">
    <property type="entry name" value="GGDEF_dom"/>
</dbReference>
<dbReference type="InterPro" id="IPR050469">
    <property type="entry name" value="Diguanylate_Cyclase"/>
</dbReference>
<dbReference type="CDD" id="cd01949">
    <property type="entry name" value="GGDEF"/>
    <property type="match status" value="1"/>
</dbReference>
<dbReference type="CDD" id="cd06225">
    <property type="entry name" value="HAMP"/>
    <property type="match status" value="1"/>
</dbReference>
<name>A0A395R9Q0_9PSED</name>
<evidence type="ECO:0000259" key="7">
    <source>
        <dbReference type="PROSITE" id="PS50885"/>
    </source>
</evidence>
<dbReference type="GO" id="GO:0005886">
    <property type="term" value="C:plasma membrane"/>
    <property type="evidence" value="ECO:0007669"/>
    <property type="project" value="UniProtKB-SubCell"/>
</dbReference>
<evidence type="ECO:0000259" key="8">
    <source>
        <dbReference type="PROSITE" id="PS50887"/>
    </source>
</evidence>
<evidence type="ECO:0000256" key="5">
    <source>
        <dbReference type="SAM" id="MobiDB-lite"/>
    </source>
</evidence>
<evidence type="ECO:0000256" key="2">
    <source>
        <dbReference type="ARBA" id="ARBA00004533"/>
    </source>
</evidence>
<dbReference type="InterPro" id="IPR003660">
    <property type="entry name" value="HAMP_dom"/>
</dbReference>
<dbReference type="SUPFAM" id="SSF158472">
    <property type="entry name" value="HAMP domain-like"/>
    <property type="match status" value="1"/>
</dbReference>
<dbReference type="PANTHER" id="PTHR45138:SF9">
    <property type="entry name" value="DIGUANYLATE CYCLASE DGCM-RELATED"/>
    <property type="match status" value="1"/>
</dbReference>
<dbReference type="Proteomes" id="UP000265411">
    <property type="component" value="Unassembled WGS sequence"/>
</dbReference>
<dbReference type="PROSITE" id="PS50887">
    <property type="entry name" value="GGDEF"/>
    <property type="match status" value="1"/>
</dbReference>
<feature type="transmembrane region" description="Helical" evidence="6">
    <location>
        <begin position="172"/>
        <end position="195"/>
    </location>
</feature>
<reference evidence="9 10" key="1">
    <citation type="journal article" date="2018" name="Syst. Appl. Microbiol.">
        <title>Pseudomonas gallaeciensis sp. nov., isolated from crude-oil-contaminated intertidal sand samples after the Prestige oil spill.</title>
        <authorList>
            <person name="Mulet M."/>
            <person name="Sanchez D."/>
            <person name="Rodriguez A.C."/>
            <person name="Nogales B."/>
            <person name="Bosch R."/>
            <person name="Busquets A."/>
            <person name="Gomila M."/>
            <person name="Lalucat J."/>
            <person name="Garcia-Valdes E."/>
        </authorList>
    </citation>
    <scope>NUCLEOTIDE SEQUENCE [LARGE SCALE GENOMIC DNA]</scope>
    <source>
        <strain evidence="9 10">V113</strain>
    </source>
</reference>
<dbReference type="Gene3D" id="3.30.70.270">
    <property type="match status" value="1"/>
</dbReference>
<dbReference type="EC" id="2.7.7.65" evidence="3"/>
<feature type="compositionally biased region" description="Basic and acidic residues" evidence="5">
    <location>
        <begin position="71"/>
        <end position="81"/>
    </location>
</feature>
<dbReference type="GO" id="GO:0043709">
    <property type="term" value="P:cell adhesion involved in single-species biofilm formation"/>
    <property type="evidence" value="ECO:0007669"/>
    <property type="project" value="TreeGrafter"/>
</dbReference>
<dbReference type="SMART" id="SM00304">
    <property type="entry name" value="HAMP"/>
    <property type="match status" value="1"/>
</dbReference>
<sequence>MLSSLGAILVIALITPPLLEYRFVGQASATHFGHFTRLIQRYQNLPDALPWGTRAAALDFYQRIVTLDRRRHEQRALEQRPPRRPPRGMPPAGNPPRPGGSSPFESTDMRFVLADTQGYVIHPFYDYQAGQQLSLFERWRAAPLTFNGELVGYALATGEAPQTPLDDSYRTLLYQSLAVAGAIALLLSLLVAALLTRPMLRQLRQLSRAVNELEPGQPFTPVVVSGTDEIATLAKAFNRMSGELTDKYRALQASNETIVRQAKSLERLSYTDELTGLHNRRYFNEQFAHWFEICTQRQRALALVIVDVDHFKRINDGFSHQVGDLVLQQIAHLMRQSVRTQDILARFGGEELILLMPDASVQTAKEIAERMRLQIEQHPWQQIAEGLRVTASFGITGLQHSQHDMLKRADEQLYRAKDNGRNSVCTEA</sequence>
<comment type="catalytic activity">
    <reaction evidence="4">
        <text>2 GTP = 3',3'-c-di-GMP + 2 diphosphate</text>
        <dbReference type="Rhea" id="RHEA:24898"/>
        <dbReference type="ChEBI" id="CHEBI:33019"/>
        <dbReference type="ChEBI" id="CHEBI:37565"/>
        <dbReference type="ChEBI" id="CHEBI:58805"/>
        <dbReference type="EC" id="2.7.7.65"/>
    </reaction>
</comment>
<dbReference type="InterPro" id="IPR029787">
    <property type="entry name" value="Nucleotide_cyclase"/>
</dbReference>
<feature type="compositionally biased region" description="Pro residues" evidence="5">
    <location>
        <begin position="87"/>
        <end position="98"/>
    </location>
</feature>
<keyword evidence="6" id="KW-1133">Transmembrane helix</keyword>
<dbReference type="Pfam" id="PF00990">
    <property type="entry name" value="GGDEF"/>
    <property type="match status" value="1"/>
</dbReference>
<evidence type="ECO:0000256" key="1">
    <source>
        <dbReference type="ARBA" id="ARBA00001946"/>
    </source>
</evidence>
<feature type="domain" description="GGDEF" evidence="8">
    <location>
        <begin position="299"/>
        <end position="428"/>
    </location>
</feature>
<keyword evidence="10" id="KW-1185">Reference proteome</keyword>
<gene>
    <name evidence="9" type="ORF">ASB58_05655</name>
</gene>
<feature type="domain" description="HAMP" evidence="7">
    <location>
        <begin position="197"/>
        <end position="249"/>
    </location>
</feature>
<dbReference type="InterPro" id="IPR043128">
    <property type="entry name" value="Rev_trsase/Diguanyl_cyclase"/>
</dbReference>
<dbReference type="GO" id="GO:1902201">
    <property type="term" value="P:negative regulation of bacterial-type flagellum-dependent cell motility"/>
    <property type="evidence" value="ECO:0007669"/>
    <property type="project" value="TreeGrafter"/>
</dbReference>
<dbReference type="PANTHER" id="PTHR45138">
    <property type="entry name" value="REGULATORY COMPONENTS OF SENSORY TRANSDUCTION SYSTEM"/>
    <property type="match status" value="1"/>
</dbReference>
<accession>A0A395R9Q0</accession>
<evidence type="ECO:0000256" key="3">
    <source>
        <dbReference type="ARBA" id="ARBA00012528"/>
    </source>
</evidence>
<keyword evidence="6" id="KW-0812">Transmembrane</keyword>
<organism evidence="9 10">
    <name type="scientific">Pseudomonas abyssi</name>
    <dbReference type="NCBI Taxonomy" id="170540"/>
    <lineage>
        <taxon>Bacteria</taxon>
        <taxon>Pseudomonadati</taxon>
        <taxon>Pseudomonadota</taxon>
        <taxon>Gammaproteobacteria</taxon>
        <taxon>Pseudomonadales</taxon>
        <taxon>Pseudomonadaceae</taxon>
        <taxon>Pseudomonas</taxon>
    </lineage>
</organism>
<proteinExistence type="predicted"/>
<evidence type="ECO:0000256" key="6">
    <source>
        <dbReference type="SAM" id="Phobius"/>
    </source>
</evidence>
<dbReference type="PROSITE" id="PS50885">
    <property type="entry name" value="HAMP"/>
    <property type="match status" value="1"/>
</dbReference>
<dbReference type="GO" id="GO:0052621">
    <property type="term" value="F:diguanylate cyclase activity"/>
    <property type="evidence" value="ECO:0007669"/>
    <property type="project" value="UniProtKB-EC"/>
</dbReference>
<dbReference type="GO" id="GO:0007165">
    <property type="term" value="P:signal transduction"/>
    <property type="evidence" value="ECO:0007669"/>
    <property type="project" value="InterPro"/>
</dbReference>
<dbReference type="AlphaFoldDB" id="A0A395R9Q0"/>
<feature type="region of interest" description="Disordered" evidence="5">
    <location>
        <begin position="71"/>
        <end position="106"/>
    </location>
</feature>
<dbReference type="SMART" id="SM00267">
    <property type="entry name" value="GGDEF"/>
    <property type="match status" value="1"/>
</dbReference>
<evidence type="ECO:0000313" key="10">
    <source>
        <dbReference type="Proteomes" id="UP000265411"/>
    </source>
</evidence>
<dbReference type="Pfam" id="PF00672">
    <property type="entry name" value="HAMP"/>
    <property type="match status" value="1"/>
</dbReference>
<comment type="subcellular location">
    <subcellularLocation>
        <location evidence="2">Cell inner membrane</location>
    </subcellularLocation>
</comment>
<dbReference type="EMBL" id="LMAZ01000001">
    <property type="protein sequence ID" value="RGP56838.1"/>
    <property type="molecule type" value="Genomic_DNA"/>
</dbReference>
<comment type="caution">
    <text evidence="9">The sequence shown here is derived from an EMBL/GenBank/DDBJ whole genome shotgun (WGS) entry which is preliminary data.</text>
</comment>
<keyword evidence="6" id="KW-0472">Membrane</keyword>
<dbReference type="Gene3D" id="6.10.340.10">
    <property type="match status" value="1"/>
</dbReference>
<comment type="cofactor">
    <cofactor evidence="1">
        <name>Mg(2+)</name>
        <dbReference type="ChEBI" id="CHEBI:18420"/>
    </cofactor>
</comment>
<protein>
    <recommendedName>
        <fullName evidence="3">diguanylate cyclase</fullName>
        <ecNumber evidence="3">2.7.7.65</ecNumber>
    </recommendedName>
</protein>